<reference evidence="1 2" key="1">
    <citation type="submission" date="2024-04" db="EMBL/GenBank/DDBJ databases">
        <title>Genomic Markers of Mycobacteria.</title>
        <authorList>
            <person name="Soliman M.S."/>
            <person name="Elkholy A."/>
            <person name="Soliman N.S."/>
            <person name="Abbas A."/>
            <person name="Khayrat S."/>
            <person name="Shawky S."/>
        </authorList>
    </citation>
    <scope>NUCLEOTIDE SEQUENCE [LARGE SCALE GENOMIC DNA]</scope>
    <source>
        <strain evidence="1 2">Egy-CU-AM5</strain>
    </source>
</reference>
<dbReference type="Proteomes" id="UP001558474">
    <property type="component" value="Unassembled WGS sequence"/>
</dbReference>
<evidence type="ECO:0000313" key="1">
    <source>
        <dbReference type="EMBL" id="MEX3737855.1"/>
    </source>
</evidence>
<comment type="caution">
    <text evidence="1">The sequence shown here is derived from an EMBL/GenBank/DDBJ whole genome shotgun (WGS) entry which is preliminary data.</text>
</comment>
<dbReference type="RefSeq" id="WP_345974197.1">
    <property type="nucleotide sequence ID" value="NZ_JAQYXM010000001.1"/>
</dbReference>
<evidence type="ECO:0000313" key="2">
    <source>
        <dbReference type="Proteomes" id="UP001558474"/>
    </source>
</evidence>
<sequence length="48" mass="5046">MAGHVGTMPDSRRVFGRAAAALAVIARTALDNAERLGQVQVAAILRSR</sequence>
<proteinExistence type="predicted"/>
<protein>
    <recommendedName>
        <fullName evidence="3">MarR family transcriptional regulator</fullName>
    </recommendedName>
</protein>
<organism evidence="1 2">
    <name type="scientific">Mycolicibacterium porcinum</name>
    <dbReference type="NCBI Taxonomy" id="39693"/>
    <lineage>
        <taxon>Bacteria</taxon>
        <taxon>Bacillati</taxon>
        <taxon>Actinomycetota</taxon>
        <taxon>Actinomycetes</taxon>
        <taxon>Mycobacteriales</taxon>
        <taxon>Mycobacteriaceae</taxon>
        <taxon>Mycolicibacterium</taxon>
    </lineage>
</organism>
<evidence type="ECO:0008006" key="3">
    <source>
        <dbReference type="Google" id="ProtNLM"/>
    </source>
</evidence>
<dbReference type="EMBL" id="JBDLOU010000009">
    <property type="protein sequence ID" value="MEX3737855.1"/>
    <property type="molecule type" value="Genomic_DNA"/>
</dbReference>
<name>A0ABV3VC91_9MYCO</name>
<gene>
    <name evidence="1" type="ORF">ABFW12_06365</name>
</gene>
<keyword evidence="2" id="KW-1185">Reference proteome</keyword>
<accession>A0ABV3VC91</accession>